<dbReference type="InterPro" id="IPR011620">
    <property type="entry name" value="Sig_transdc_His_kinase_LytS_TM"/>
</dbReference>
<gene>
    <name evidence="9" type="ORF">GCM10008955_38170</name>
</gene>
<feature type="domain" description="GGDEF" evidence="8">
    <location>
        <begin position="237"/>
        <end position="368"/>
    </location>
</feature>
<keyword evidence="2" id="KW-1003">Cell membrane</keyword>
<comment type="caution">
    <text evidence="9">The sequence shown here is derived from an EMBL/GenBank/DDBJ whole genome shotgun (WGS) entry which is preliminary data.</text>
</comment>
<dbReference type="Gene3D" id="3.30.70.270">
    <property type="match status" value="1"/>
</dbReference>
<evidence type="ECO:0000256" key="3">
    <source>
        <dbReference type="ARBA" id="ARBA00022692"/>
    </source>
</evidence>
<evidence type="ECO:0000256" key="1">
    <source>
        <dbReference type="ARBA" id="ARBA00004651"/>
    </source>
</evidence>
<protein>
    <submittedName>
        <fullName evidence="9">GGDEF domain-containing protein</fullName>
    </submittedName>
</protein>
<evidence type="ECO:0000256" key="7">
    <source>
        <dbReference type="SAM" id="Phobius"/>
    </source>
</evidence>
<dbReference type="InterPro" id="IPR000160">
    <property type="entry name" value="GGDEF_dom"/>
</dbReference>
<feature type="transmembrane region" description="Helical" evidence="7">
    <location>
        <begin position="112"/>
        <end position="129"/>
    </location>
</feature>
<feature type="transmembrane region" description="Helical" evidence="7">
    <location>
        <begin position="55"/>
        <end position="76"/>
    </location>
</feature>
<feature type="transmembrane region" description="Helical" evidence="7">
    <location>
        <begin position="88"/>
        <end position="106"/>
    </location>
</feature>
<keyword evidence="3 7" id="KW-0812">Transmembrane</keyword>
<dbReference type="CDD" id="cd01949">
    <property type="entry name" value="GGDEF"/>
    <property type="match status" value="1"/>
</dbReference>
<dbReference type="InterPro" id="IPR050469">
    <property type="entry name" value="Diguanylate_Cyclase"/>
</dbReference>
<dbReference type="Pfam" id="PF07694">
    <property type="entry name" value="5TM-5TMR_LYT"/>
    <property type="match status" value="1"/>
</dbReference>
<keyword evidence="10" id="KW-1185">Reference proteome</keyword>
<dbReference type="InterPro" id="IPR029787">
    <property type="entry name" value="Nucleotide_cyclase"/>
</dbReference>
<dbReference type="PANTHER" id="PTHR45138:SF24">
    <property type="entry name" value="DIGUANYLATE CYCLASE DGCC-RELATED"/>
    <property type="match status" value="1"/>
</dbReference>
<dbReference type="Pfam" id="PF00990">
    <property type="entry name" value="GGDEF"/>
    <property type="match status" value="1"/>
</dbReference>
<dbReference type="Proteomes" id="UP000647587">
    <property type="component" value="Unassembled WGS sequence"/>
</dbReference>
<evidence type="ECO:0000313" key="10">
    <source>
        <dbReference type="Proteomes" id="UP000647587"/>
    </source>
</evidence>
<keyword evidence="6" id="KW-0175">Coiled coil</keyword>
<feature type="transmembrane region" description="Helical" evidence="7">
    <location>
        <begin position="175"/>
        <end position="196"/>
    </location>
</feature>
<evidence type="ECO:0000259" key="8">
    <source>
        <dbReference type="PROSITE" id="PS50887"/>
    </source>
</evidence>
<reference evidence="10" key="1">
    <citation type="journal article" date="2019" name="Int. J. Syst. Evol. Microbiol.">
        <title>The Global Catalogue of Microorganisms (GCM) 10K type strain sequencing project: providing services to taxonomists for standard genome sequencing and annotation.</title>
        <authorList>
            <consortium name="The Broad Institute Genomics Platform"/>
            <consortium name="The Broad Institute Genome Sequencing Center for Infectious Disease"/>
            <person name="Wu L."/>
            <person name="Ma J."/>
        </authorList>
    </citation>
    <scope>NUCLEOTIDE SEQUENCE [LARGE SCALE GENOMIC DNA]</scope>
    <source>
        <strain evidence="10">JCM 30331</strain>
    </source>
</reference>
<keyword evidence="4 7" id="KW-1133">Transmembrane helix</keyword>
<evidence type="ECO:0000256" key="2">
    <source>
        <dbReference type="ARBA" id="ARBA00022475"/>
    </source>
</evidence>
<dbReference type="PROSITE" id="PS50887">
    <property type="entry name" value="GGDEF"/>
    <property type="match status" value="1"/>
</dbReference>
<accession>A0ABQ2F278</accession>
<sequence length="368" mass="40682">MKYFVYMPQIVSLANDLLLNFSVLIAGLFAISLTFRQPDWPESWRRILTRYLTSVTTAFLLMINTVSVASGLSFDFRSVLVALAAQRNGVLAGLLIALPIGVYRLYVRGPAAFPGVLNLVLVALLAGKATGLFRLMPRWEHSIQTTCQQAVLTFLTANLTVFVAFWLVGRPPADALPVYVVFSSISVLGMVVGEYVTYTRLAALARAQSLEQLAYVDPLTGAFNRRMFDESLREFPPGSFLLLLDLDRFKRINDTYGHVVGDQVLICLVQMLQAEIRSVDRVYRLGGEEFGVLLAPGSAEQVRMRVERLRAEVEQSLATKTGLTEETITVSGGLVLIVEEPRTALANADRLLYSAKAAGRNMILSNLR</sequence>
<name>A0ABQ2F278_9DEIO</name>
<dbReference type="PANTHER" id="PTHR45138">
    <property type="entry name" value="REGULATORY COMPONENTS OF SENSORY TRANSDUCTION SYSTEM"/>
    <property type="match status" value="1"/>
</dbReference>
<keyword evidence="5 7" id="KW-0472">Membrane</keyword>
<dbReference type="InterPro" id="IPR043128">
    <property type="entry name" value="Rev_trsase/Diguanyl_cyclase"/>
</dbReference>
<evidence type="ECO:0000313" key="9">
    <source>
        <dbReference type="EMBL" id="GGK40795.1"/>
    </source>
</evidence>
<dbReference type="SMART" id="SM00267">
    <property type="entry name" value="GGDEF"/>
    <property type="match status" value="1"/>
</dbReference>
<comment type="subcellular location">
    <subcellularLocation>
        <location evidence="1">Cell membrane</location>
        <topology evidence="1">Multi-pass membrane protein</topology>
    </subcellularLocation>
</comment>
<organism evidence="9 10">
    <name type="scientific">Deinococcus malanensis</name>
    <dbReference type="NCBI Taxonomy" id="1706855"/>
    <lineage>
        <taxon>Bacteria</taxon>
        <taxon>Thermotogati</taxon>
        <taxon>Deinococcota</taxon>
        <taxon>Deinococci</taxon>
        <taxon>Deinococcales</taxon>
        <taxon>Deinococcaceae</taxon>
        <taxon>Deinococcus</taxon>
    </lineage>
</organism>
<evidence type="ECO:0000256" key="6">
    <source>
        <dbReference type="SAM" id="Coils"/>
    </source>
</evidence>
<dbReference type="EMBL" id="BMPP01000024">
    <property type="protein sequence ID" value="GGK40795.1"/>
    <property type="molecule type" value="Genomic_DNA"/>
</dbReference>
<feature type="transmembrane region" description="Helical" evidence="7">
    <location>
        <begin position="150"/>
        <end position="169"/>
    </location>
</feature>
<feature type="transmembrane region" description="Helical" evidence="7">
    <location>
        <begin position="12"/>
        <end position="35"/>
    </location>
</feature>
<evidence type="ECO:0000256" key="4">
    <source>
        <dbReference type="ARBA" id="ARBA00022989"/>
    </source>
</evidence>
<feature type="coiled-coil region" evidence="6">
    <location>
        <begin position="299"/>
        <end position="326"/>
    </location>
</feature>
<dbReference type="SUPFAM" id="SSF55073">
    <property type="entry name" value="Nucleotide cyclase"/>
    <property type="match status" value="1"/>
</dbReference>
<evidence type="ECO:0000256" key="5">
    <source>
        <dbReference type="ARBA" id="ARBA00023136"/>
    </source>
</evidence>
<dbReference type="NCBIfam" id="TIGR00254">
    <property type="entry name" value="GGDEF"/>
    <property type="match status" value="1"/>
</dbReference>
<proteinExistence type="predicted"/>